<keyword evidence="9" id="KW-0413">Isomerase</keyword>
<evidence type="ECO:0000256" key="2">
    <source>
        <dbReference type="ARBA" id="ARBA00001911"/>
    </source>
</evidence>
<reference evidence="13 14" key="1">
    <citation type="submission" date="2020-05" db="EMBL/GenBank/DDBJ databases">
        <title>Complete genome of Clostridium estertheticum subspecies estertheticum, isolated from Vacuum packed lamb meat from New Zealand imported to Switzerland.</title>
        <authorList>
            <person name="Wambui J."/>
            <person name="Stevens M.J.A."/>
            <person name="Stephan R."/>
        </authorList>
    </citation>
    <scope>NUCLEOTIDE SEQUENCE [LARGE SCALE GENOMIC DNA]</scope>
    <source>
        <strain evidence="13 14">CEST001</strain>
    </source>
</reference>
<dbReference type="GO" id="GO:0005829">
    <property type="term" value="C:cytosol"/>
    <property type="evidence" value="ECO:0007669"/>
    <property type="project" value="TreeGrafter"/>
</dbReference>
<dbReference type="EMBL" id="JABEYB010000003">
    <property type="protein sequence ID" value="NNU75070.1"/>
    <property type="molecule type" value="Genomic_DNA"/>
</dbReference>
<comment type="catalytic activity">
    <reaction evidence="1">
        <text>UDP-alpha-D-glucose = UDP-alpha-D-galactose</text>
        <dbReference type="Rhea" id="RHEA:22168"/>
        <dbReference type="ChEBI" id="CHEBI:58885"/>
        <dbReference type="ChEBI" id="CHEBI:66914"/>
        <dbReference type="EC" id="5.1.3.2"/>
    </reaction>
</comment>
<evidence type="ECO:0000256" key="6">
    <source>
        <dbReference type="ARBA" id="ARBA00018569"/>
    </source>
</evidence>
<evidence type="ECO:0000313" key="13">
    <source>
        <dbReference type="EMBL" id="NNU75070.1"/>
    </source>
</evidence>
<protein>
    <recommendedName>
        <fullName evidence="6">UDP-glucose 4-epimerase</fullName>
        <ecNumber evidence="5">5.1.3.2</ecNumber>
    </recommendedName>
    <alternativeName>
        <fullName evidence="11">Galactowaldenase</fullName>
    </alternativeName>
    <alternativeName>
        <fullName evidence="10">UDP-galactose 4-epimerase</fullName>
    </alternativeName>
</protein>
<evidence type="ECO:0000256" key="10">
    <source>
        <dbReference type="ARBA" id="ARBA00031367"/>
    </source>
</evidence>
<comment type="similarity">
    <text evidence="4">Belongs to the NAD(P)-dependent epimerase/dehydratase family.</text>
</comment>
<dbReference type="EC" id="5.1.3.2" evidence="5"/>
<comment type="caution">
    <text evidence="13">The sequence shown here is derived from an EMBL/GenBank/DDBJ whole genome shotgun (WGS) entry which is preliminary data.</text>
</comment>
<evidence type="ECO:0000256" key="5">
    <source>
        <dbReference type="ARBA" id="ARBA00013189"/>
    </source>
</evidence>
<sequence>MNILVLGGTRFFGVHLVDNLLKNGHQVTIANRGNRQDKFGTQVERVIVDHTNFENMKEVFKNKNFDVVYDDLAYCSNDIKYALKSIVCKRYIMVSSTAVYNLHMDTKEEDYNPHDKKLVWCDRQGFSYDEIKRLAECALVKQFPSQNSVAVRLPFVIGIDDYTNRVLFYVEHIVKKIPMFIDNIDNQMSFISSADAGKFLSFLAGNNYCGSINGSSNGTISLIEIINYVENKTNKKLIIDLNGDKAPYNGEKAYSINTDKAKDLGFEFSNLKGWIFNLIDYYIELNNK</sequence>
<evidence type="ECO:0000256" key="1">
    <source>
        <dbReference type="ARBA" id="ARBA00000083"/>
    </source>
</evidence>
<keyword evidence="7" id="KW-0520">NAD</keyword>
<dbReference type="InterPro" id="IPR001509">
    <property type="entry name" value="Epimerase_deHydtase"/>
</dbReference>
<dbReference type="PANTHER" id="PTHR43725">
    <property type="entry name" value="UDP-GLUCOSE 4-EPIMERASE"/>
    <property type="match status" value="1"/>
</dbReference>
<dbReference type="Proteomes" id="UP000531659">
    <property type="component" value="Unassembled WGS sequence"/>
</dbReference>
<evidence type="ECO:0000256" key="11">
    <source>
        <dbReference type="ARBA" id="ARBA00033067"/>
    </source>
</evidence>
<dbReference type="Pfam" id="PF01370">
    <property type="entry name" value="Epimerase"/>
    <property type="match status" value="1"/>
</dbReference>
<proteinExistence type="inferred from homology"/>
<evidence type="ECO:0000313" key="14">
    <source>
        <dbReference type="Proteomes" id="UP000531659"/>
    </source>
</evidence>
<comment type="pathway">
    <text evidence="3">Carbohydrate metabolism; galactose metabolism.</text>
</comment>
<organism evidence="13 14">
    <name type="scientific">Clostridium estertheticum</name>
    <dbReference type="NCBI Taxonomy" id="238834"/>
    <lineage>
        <taxon>Bacteria</taxon>
        <taxon>Bacillati</taxon>
        <taxon>Bacillota</taxon>
        <taxon>Clostridia</taxon>
        <taxon>Eubacteriales</taxon>
        <taxon>Clostridiaceae</taxon>
        <taxon>Clostridium</taxon>
    </lineage>
</organism>
<evidence type="ECO:0000256" key="4">
    <source>
        <dbReference type="ARBA" id="ARBA00007637"/>
    </source>
</evidence>
<dbReference type="GO" id="GO:0003978">
    <property type="term" value="F:UDP-glucose 4-epimerase activity"/>
    <property type="evidence" value="ECO:0007669"/>
    <property type="project" value="UniProtKB-EC"/>
</dbReference>
<dbReference type="Gene3D" id="3.40.50.720">
    <property type="entry name" value="NAD(P)-binding Rossmann-like Domain"/>
    <property type="match status" value="1"/>
</dbReference>
<evidence type="ECO:0000256" key="7">
    <source>
        <dbReference type="ARBA" id="ARBA00023027"/>
    </source>
</evidence>
<dbReference type="AlphaFoldDB" id="A0A7Y3SU11"/>
<accession>A0A7Y3SU11</accession>
<keyword evidence="8" id="KW-0299">Galactose metabolism</keyword>
<dbReference type="GO" id="GO:0006012">
    <property type="term" value="P:galactose metabolic process"/>
    <property type="evidence" value="ECO:0007669"/>
    <property type="project" value="UniProtKB-KW"/>
</dbReference>
<evidence type="ECO:0000256" key="3">
    <source>
        <dbReference type="ARBA" id="ARBA00004947"/>
    </source>
</evidence>
<keyword evidence="8" id="KW-0119">Carbohydrate metabolism</keyword>
<evidence type="ECO:0000256" key="8">
    <source>
        <dbReference type="ARBA" id="ARBA00023144"/>
    </source>
</evidence>
<dbReference type="SUPFAM" id="SSF51735">
    <property type="entry name" value="NAD(P)-binding Rossmann-fold domains"/>
    <property type="match status" value="1"/>
</dbReference>
<feature type="domain" description="NAD-dependent epimerase/dehydratase" evidence="12">
    <location>
        <begin position="3"/>
        <end position="70"/>
    </location>
</feature>
<name>A0A7Y3SU11_9CLOT</name>
<gene>
    <name evidence="13" type="ORF">HLQ16_03895</name>
</gene>
<dbReference type="RefSeq" id="WP_171295868.1">
    <property type="nucleotide sequence ID" value="NZ_CP087098.1"/>
</dbReference>
<evidence type="ECO:0000256" key="9">
    <source>
        <dbReference type="ARBA" id="ARBA00023235"/>
    </source>
</evidence>
<comment type="cofactor">
    <cofactor evidence="2">
        <name>NAD(+)</name>
        <dbReference type="ChEBI" id="CHEBI:57540"/>
    </cofactor>
</comment>
<dbReference type="PANTHER" id="PTHR43725:SF47">
    <property type="entry name" value="UDP-GLUCOSE 4-EPIMERASE"/>
    <property type="match status" value="1"/>
</dbReference>
<evidence type="ECO:0000259" key="12">
    <source>
        <dbReference type="Pfam" id="PF01370"/>
    </source>
</evidence>
<dbReference type="InterPro" id="IPR036291">
    <property type="entry name" value="NAD(P)-bd_dom_sf"/>
</dbReference>